<protein>
    <submittedName>
        <fullName evidence="1">Uncharacterized protein</fullName>
    </submittedName>
</protein>
<dbReference type="InterPro" id="IPR035966">
    <property type="entry name" value="PKF_sf"/>
</dbReference>
<evidence type="ECO:0000313" key="1">
    <source>
        <dbReference type="EMBL" id="GAI60304.1"/>
    </source>
</evidence>
<organism evidence="1">
    <name type="scientific">marine sediment metagenome</name>
    <dbReference type="NCBI Taxonomy" id="412755"/>
    <lineage>
        <taxon>unclassified sequences</taxon>
        <taxon>metagenomes</taxon>
        <taxon>ecological metagenomes</taxon>
    </lineage>
</organism>
<comment type="caution">
    <text evidence="1">The sequence shown here is derived from an EMBL/GenBank/DDBJ whole genome shotgun (WGS) entry which is preliminary data.</text>
</comment>
<sequence length="32" mass="3272">MGAEAGFIALRSGIASGAEAIIIPELKNQTKN</sequence>
<dbReference type="GO" id="GO:0003872">
    <property type="term" value="F:6-phosphofructokinase activity"/>
    <property type="evidence" value="ECO:0007669"/>
    <property type="project" value="InterPro"/>
</dbReference>
<dbReference type="SUPFAM" id="SSF53784">
    <property type="entry name" value="Phosphofructokinase"/>
    <property type="match status" value="1"/>
</dbReference>
<accession>X1RXQ1</accession>
<gene>
    <name evidence="1" type="ORF">S12H4_07557</name>
</gene>
<dbReference type="EMBL" id="BARW01002803">
    <property type="protein sequence ID" value="GAI60304.1"/>
    <property type="molecule type" value="Genomic_DNA"/>
</dbReference>
<name>X1RXQ1_9ZZZZ</name>
<feature type="non-terminal residue" evidence="1">
    <location>
        <position position="32"/>
    </location>
</feature>
<proteinExistence type="predicted"/>
<dbReference type="Gene3D" id="3.40.50.460">
    <property type="entry name" value="Phosphofructokinase domain"/>
    <property type="match status" value="1"/>
</dbReference>
<reference evidence="1" key="1">
    <citation type="journal article" date="2014" name="Front. Microbiol.">
        <title>High frequency of phylogenetically diverse reductive dehalogenase-homologous genes in deep subseafloor sedimentary metagenomes.</title>
        <authorList>
            <person name="Kawai M."/>
            <person name="Futagami T."/>
            <person name="Toyoda A."/>
            <person name="Takaki Y."/>
            <person name="Nishi S."/>
            <person name="Hori S."/>
            <person name="Arai W."/>
            <person name="Tsubouchi T."/>
            <person name="Morono Y."/>
            <person name="Uchiyama I."/>
            <person name="Ito T."/>
            <person name="Fujiyama A."/>
            <person name="Inagaki F."/>
            <person name="Takami H."/>
        </authorList>
    </citation>
    <scope>NUCLEOTIDE SEQUENCE</scope>
    <source>
        <strain evidence="1">Expedition CK06-06</strain>
    </source>
</reference>
<dbReference type="AlphaFoldDB" id="X1RXQ1"/>